<keyword evidence="1" id="KW-1185">Reference proteome</keyword>
<dbReference type="PANTHER" id="PTHR33066">
    <property type="entry name" value="INTEGRASE_SAM-LIKE_N DOMAIN-CONTAINING PROTEIN"/>
    <property type="match status" value="1"/>
</dbReference>
<gene>
    <name evidence="2" type="primary">LOC132710519</name>
</gene>
<accession>A0ABM3Z3E4</accession>
<evidence type="ECO:0000313" key="2">
    <source>
        <dbReference type="RefSeq" id="XP_060542899.1"/>
    </source>
</evidence>
<proteinExistence type="predicted"/>
<dbReference type="RefSeq" id="XP_060542899.1">
    <property type="nucleotide sequence ID" value="XM_060686916.1"/>
</dbReference>
<sequence>MEGDSQFKTAKPVCVVPALQDAFAPVHSGMYPTRGSPTIHRYPGGLSSRTDTSQSQALPQIRLQRMALSIQGHAVWTVVGAKNLYKNSSGFGSFVEGTFHPHRLLPGRHSAAIDLSLTNSPRQSVCYSGPTKSRLCPQSGQEPSCSNNVHFTPWSDNRLIARPCLSIPGLSVKYQGHCEPGAVTNFCTTSSAVPTVGEVNIMYTHRTVGTSPLTSPTVVSPSLPANWSVRVVYQSPGLMSSKAVSPLVGLSSPVIRDSVFQAS</sequence>
<protein>
    <submittedName>
        <fullName evidence="2">Uncharacterized protein LOC132710519</fullName>
    </submittedName>
</protein>
<dbReference type="GeneID" id="132710519"/>
<dbReference type="PANTHER" id="PTHR33066:SF2">
    <property type="entry name" value="FILAGGRIN-2-LIKE"/>
    <property type="match status" value="1"/>
</dbReference>
<name>A0ABM3Z3E4_PANGU</name>
<evidence type="ECO:0000313" key="1">
    <source>
        <dbReference type="Proteomes" id="UP001652622"/>
    </source>
</evidence>
<dbReference type="Proteomes" id="UP001652622">
    <property type="component" value="Unplaced"/>
</dbReference>
<reference evidence="2" key="1">
    <citation type="submission" date="2025-08" db="UniProtKB">
        <authorList>
            <consortium name="RefSeq"/>
        </authorList>
    </citation>
    <scope>IDENTIFICATION</scope>
    <source>
        <tissue evidence="2">Blood</tissue>
    </source>
</reference>
<organism evidence="1 2">
    <name type="scientific">Pantherophis guttatus</name>
    <name type="common">Corn snake</name>
    <name type="synonym">Elaphe guttata</name>
    <dbReference type="NCBI Taxonomy" id="94885"/>
    <lineage>
        <taxon>Eukaryota</taxon>
        <taxon>Metazoa</taxon>
        <taxon>Chordata</taxon>
        <taxon>Craniata</taxon>
        <taxon>Vertebrata</taxon>
        <taxon>Euteleostomi</taxon>
        <taxon>Lepidosauria</taxon>
        <taxon>Squamata</taxon>
        <taxon>Bifurcata</taxon>
        <taxon>Unidentata</taxon>
        <taxon>Episquamata</taxon>
        <taxon>Toxicofera</taxon>
        <taxon>Serpentes</taxon>
        <taxon>Colubroidea</taxon>
        <taxon>Colubridae</taxon>
        <taxon>Colubrinae</taxon>
        <taxon>Pantherophis</taxon>
    </lineage>
</organism>